<keyword evidence="7" id="KW-0813">Transport</keyword>
<keyword evidence="7" id="KW-0653">Protein transport</keyword>
<dbReference type="Gene3D" id="3.30.420.270">
    <property type="match status" value="1"/>
</dbReference>
<evidence type="ECO:0000256" key="7">
    <source>
        <dbReference type="RuleBase" id="RU003879"/>
    </source>
</evidence>
<keyword evidence="10" id="KW-1185">Reference proteome</keyword>
<comment type="caution">
    <text evidence="9">The sequence shown here is derived from an EMBL/GenBank/DDBJ whole genome shotgun (WGS) entry which is preliminary data.</text>
</comment>
<dbReference type="InterPro" id="IPR003400">
    <property type="entry name" value="ExbD"/>
</dbReference>
<dbReference type="EMBL" id="BAABBO010000022">
    <property type="protein sequence ID" value="GAA3978426.1"/>
    <property type="molecule type" value="Genomic_DNA"/>
</dbReference>
<keyword evidence="3" id="KW-1003">Cell membrane</keyword>
<evidence type="ECO:0000256" key="2">
    <source>
        <dbReference type="ARBA" id="ARBA00005811"/>
    </source>
</evidence>
<evidence type="ECO:0000256" key="4">
    <source>
        <dbReference type="ARBA" id="ARBA00022692"/>
    </source>
</evidence>
<dbReference type="Pfam" id="PF02472">
    <property type="entry name" value="ExbD"/>
    <property type="match status" value="1"/>
</dbReference>
<dbReference type="RefSeq" id="WP_344809544.1">
    <property type="nucleotide sequence ID" value="NZ_BAABBO010000022.1"/>
</dbReference>
<proteinExistence type="inferred from homology"/>
<evidence type="ECO:0000256" key="3">
    <source>
        <dbReference type="ARBA" id="ARBA00022475"/>
    </source>
</evidence>
<name>A0ABP7Q972_9GAMM</name>
<keyword evidence="5 8" id="KW-1133">Transmembrane helix</keyword>
<comment type="subcellular location">
    <subcellularLocation>
        <location evidence="1">Cell membrane</location>
        <topology evidence="1">Single-pass membrane protein</topology>
    </subcellularLocation>
    <subcellularLocation>
        <location evidence="7">Cell membrane</location>
        <topology evidence="7">Single-pass type II membrane protein</topology>
    </subcellularLocation>
</comment>
<evidence type="ECO:0000313" key="9">
    <source>
        <dbReference type="EMBL" id="GAA3978426.1"/>
    </source>
</evidence>
<dbReference type="Proteomes" id="UP001501337">
    <property type="component" value="Unassembled WGS sequence"/>
</dbReference>
<keyword evidence="6 8" id="KW-0472">Membrane</keyword>
<evidence type="ECO:0000256" key="5">
    <source>
        <dbReference type="ARBA" id="ARBA00022989"/>
    </source>
</evidence>
<reference evidence="10" key="1">
    <citation type="journal article" date="2019" name="Int. J. Syst. Evol. Microbiol.">
        <title>The Global Catalogue of Microorganisms (GCM) 10K type strain sequencing project: providing services to taxonomists for standard genome sequencing and annotation.</title>
        <authorList>
            <consortium name="The Broad Institute Genomics Platform"/>
            <consortium name="The Broad Institute Genome Sequencing Center for Infectious Disease"/>
            <person name="Wu L."/>
            <person name="Ma J."/>
        </authorList>
    </citation>
    <scope>NUCLEOTIDE SEQUENCE [LARGE SCALE GENOMIC DNA]</scope>
    <source>
        <strain evidence="10">JCM 17555</strain>
    </source>
</reference>
<feature type="transmembrane region" description="Helical" evidence="8">
    <location>
        <begin position="12"/>
        <end position="31"/>
    </location>
</feature>
<evidence type="ECO:0000313" key="10">
    <source>
        <dbReference type="Proteomes" id="UP001501337"/>
    </source>
</evidence>
<keyword evidence="4 7" id="KW-0812">Transmembrane</keyword>
<dbReference type="PANTHER" id="PTHR30558">
    <property type="entry name" value="EXBD MEMBRANE COMPONENT OF PMF-DRIVEN MACROMOLECULE IMPORT SYSTEM"/>
    <property type="match status" value="1"/>
</dbReference>
<protein>
    <submittedName>
        <fullName evidence="9">Biopolymer transporter ExbD</fullName>
    </submittedName>
</protein>
<evidence type="ECO:0000256" key="8">
    <source>
        <dbReference type="SAM" id="Phobius"/>
    </source>
</evidence>
<dbReference type="PANTHER" id="PTHR30558:SF3">
    <property type="entry name" value="BIOPOLYMER TRANSPORT PROTEIN EXBD-RELATED"/>
    <property type="match status" value="1"/>
</dbReference>
<comment type="similarity">
    <text evidence="2 7">Belongs to the ExbD/TolR family.</text>
</comment>
<evidence type="ECO:0000256" key="6">
    <source>
        <dbReference type="ARBA" id="ARBA00023136"/>
    </source>
</evidence>
<organism evidence="9 10">
    <name type="scientific">Allohahella marinimesophila</name>
    <dbReference type="NCBI Taxonomy" id="1054972"/>
    <lineage>
        <taxon>Bacteria</taxon>
        <taxon>Pseudomonadati</taxon>
        <taxon>Pseudomonadota</taxon>
        <taxon>Gammaproteobacteria</taxon>
        <taxon>Oceanospirillales</taxon>
        <taxon>Hahellaceae</taxon>
        <taxon>Allohahella</taxon>
    </lineage>
</organism>
<sequence length="152" mass="16677">MKFKRQHKEELSVNLTPLIDIVFLLLIFFMVSTTFTKESRLQIDLPKASSDPVAAESTQLEVVIDPQGKYRVNERLLVNSQLITLKRAIEQLSEGDSTLPFIITADAQTPHEFVVRAMDAAGQIGFTRLSITTEAQAAGDGDNEADGGADAQ</sequence>
<gene>
    <name evidence="9" type="ORF">GCM10022278_38860</name>
</gene>
<accession>A0ABP7Q972</accession>
<evidence type="ECO:0000256" key="1">
    <source>
        <dbReference type="ARBA" id="ARBA00004162"/>
    </source>
</evidence>